<dbReference type="FunFam" id="1.10.510.10:FF:000235">
    <property type="entry name" value="Serine/threonine-protein kinase ark1"/>
    <property type="match status" value="1"/>
</dbReference>
<keyword evidence="4 12" id="KW-0547">Nucleotide-binding</keyword>
<dbReference type="InterPro" id="IPR029063">
    <property type="entry name" value="SAM-dependent_MTases_sf"/>
</dbReference>
<evidence type="ECO:0000256" key="5">
    <source>
        <dbReference type="ARBA" id="ARBA00022777"/>
    </source>
</evidence>
<dbReference type="AlphaFoldDB" id="A0A8S1FFL1"/>
<dbReference type="SMART" id="SM00220">
    <property type="entry name" value="S_TKc"/>
    <property type="match status" value="1"/>
</dbReference>
<dbReference type="FunFam" id="3.30.200.20:FF:000042">
    <property type="entry name" value="Aurora kinase A"/>
    <property type="match status" value="1"/>
</dbReference>
<dbReference type="GO" id="GO:0008757">
    <property type="term" value="F:S-adenosylmethionine-dependent methyltransferase activity"/>
    <property type="evidence" value="ECO:0007669"/>
    <property type="project" value="InterPro"/>
</dbReference>
<dbReference type="CDD" id="cd02440">
    <property type="entry name" value="AdoMet_MTases"/>
    <property type="match status" value="1"/>
</dbReference>
<keyword evidence="3 16" id="KW-0808">Transferase</keyword>
<dbReference type="InterPro" id="IPR000719">
    <property type="entry name" value="Prot_kinase_dom"/>
</dbReference>
<evidence type="ECO:0000256" key="8">
    <source>
        <dbReference type="ARBA" id="ARBA00023254"/>
    </source>
</evidence>
<dbReference type="PROSITE" id="PS50011">
    <property type="entry name" value="PROTEIN_KINASE_DOM"/>
    <property type="match status" value="1"/>
</dbReference>
<gene>
    <name evidence="18" type="ORF">CBOVIS_LOCUS12058</name>
</gene>
<dbReference type="PROSITE" id="PS00108">
    <property type="entry name" value="PROTEIN_KINASE_ST"/>
    <property type="match status" value="1"/>
</dbReference>
<evidence type="ECO:0000256" key="4">
    <source>
        <dbReference type="ARBA" id="ARBA00022741"/>
    </source>
</evidence>
<name>A0A8S1FFL1_9PELO</name>
<feature type="binding site" evidence="12">
    <location>
        <position position="370"/>
    </location>
    <ligand>
        <name>ATP</name>
        <dbReference type="ChEBI" id="CHEBI:30616"/>
    </ligand>
</feature>
<keyword evidence="7" id="KW-0156">Chromatin regulator</keyword>
<dbReference type="EC" id="2.7.11.1" evidence="16"/>
<dbReference type="SUPFAM" id="SSF53335">
    <property type="entry name" value="S-adenosyl-L-methionine-dependent methyltransferases"/>
    <property type="match status" value="1"/>
</dbReference>
<dbReference type="GO" id="GO:0000070">
    <property type="term" value="P:mitotic sister chromatid segregation"/>
    <property type="evidence" value="ECO:0007669"/>
    <property type="project" value="UniProtKB-ARBA"/>
</dbReference>
<dbReference type="SUPFAM" id="SSF56112">
    <property type="entry name" value="Protein kinase-like (PK-like)"/>
    <property type="match status" value="1"/>
</dbReference>
<protein>
    <recommendedName>
        <fullName evidence="16">Aurora kinase</fullName>
        <ecNumber evidence="16">2.7.11.1</ecNumber>
    </recommendedName>
</protein>
<comment type="catalytic activity">
    <reaction evidence="10 16">
        <text>L-seryl-[protein] + ATP = O-phospho-L-seryl-[protein] + ADP + H(+)</text>
        <dbReference type="Rhea" id="RHEA:17989"/>
        <dbReference type="Rhea" id="RHEA-COMP:9863"/>
        <dbReference type="Rhea" id="RHEA-COMP:11604"/>
        <dbReference type="ChEBI" id="CHEBI:15378"/>
        <dbReference type="ChEBI" id="CHEBI:29999"/>
        <dbReference type="ChEBI" id="CHEBI:30616"/>
        <dbReference type="ChEBI" id="CHEBI:83421"/>
        <dbReference type="ChEBI" id="CHEBI:456216"/>
        <dbReference type="EC" id="2.7.11.1"/>
    </reaction>
</comment>
<dbReference type="InterPro" id="IPR008271">
    <property type="entry name" value="Ser/Thr_kinase_AS"/>
</dbReference>
<reference evidence="18 19" key="1">
    <citation type="submission" date="2020-04" db="EMBL/GenBank/DDBJ databases">
        <authorList>
            <person name="Laetsch R D."/>
            <person name="Stevens L."/>
            <person name="Kumar S."/>
            <person name="Blaxter L. M."/>
        </authorList>
    </citation>
    <scope>NUCLEOTIDE SEQUENCE [LARGE SCALE GENOMIC DNA]</scope>
</reference>
<organism evidence="18 19">
    <name type="scientific">Caenorhabditis bovis</name>
    <dbReference type="NCBI Taxonomy" id="2654633"/>
    <lineage>
        <taxon>Eukaryota</taxon>
        <taxon>Metazoa</taxon>
        <taxon>Ecdysozoa</taxon>
        <taxon>Nematoda</taxon>
        <taxon>Chromadorea</taxon>
        <taxon>Rhabditida</taxon>
        <taxon>Rhabditina</taxon>
        <taxon>Rhabditomorpha</taxon>
        <taxon>Rhabditoidea</taxon>
        <taxon>Rhabditidae</taxon>
        <taxon>Peloderinae</taxon>
        <taxon>Caenorhabditis</taxon>
    </lineage>
</organism>
<dbReference type="GO" id="GO:0006325">
    <property type="term" value="P:chromatin organization"/>
    <property type="evidence" value="ECO:0007669"/>
    <property type="project" value="UniProtKB-KW"/>
</dbReference>
<dbReference type="InterPro" id="IPR013216">
    <property type="entry name" value="Methyltransf_11"/>
</dbReference>
<dbReference type="PROSITE" id="PS00107">
    <property type="entry name" value="PROTEIN_KINASE_ATP"/>
    <property type="match status" value="1"/>
</dbReference>
<dbReference type="CDD" id="cd14007">
    <property type="entry name" value="STKc_Aurora"/>
    <property type="match status" value="1"/>
</dbReference>
<dbReference type="GO" id="GO:0030261">
    <property type="term" value="P:chromosome condensation"/>
    <property type="evidence" value="ECO:0007669"/>
    <property type="project" value="UniProtKB-ARBA"/>
</dbReference>
<evidence type="ECO:0000256" key="10">
    <source>
        <dbReference type="ARBA" id="ARBA00048679"/>
    </source>
</evidence>
<dbReference type="GO" id="GO:0005524">
    <property type="term" value="F:ATP binding"/>
    <property type="evidence" value="ECO:0007669"/>
    <property type="project" value="UniProtKB-UniRule"/>
</dbReference>
<dbReference type="OrthoDB" id="377346at2759"/>
<keyword evidence="19" id="KW-1185">Reference proteome</keyword>
<dbReference type="InterPro" id="IPR017441">
    <property type="entry name" value="Protein_kinase_ATP_BS"/>
</dbReference>
<feature type="binding site" evidence="12">
    <location>
        <begin position="356"/>
        <end position="357"/>
    </location>
    <ligand>
        <name>ATP</name>
        <dbReference type="ChEBI" id="CHEBI:30616"/>
    </ligand>
</feature>
<dbReference type="Gene3D" id="3.30.200.20">
    <property type="entry name" value="Phosphorylase Kinase, domain 1"/>
    <property type="match status" value="1"/>
</dbReference>
<dbReference type="Gene3D" id="3.40.50.150">
    <property type="entry name" value="Vaccinia Virus protein VP39"/>
    <property type="match status" value="1"/>
</dbReference>
<evidence type="ECO:0000256" key="14">
    <source>
        <dbReference type="PROSITE-ProRule" id="PRU10141"/>
    </source>
</evidence>
<feature type="binding site" evidence="12">
    <location>
        <begin position="305"/>
        <end position="307"/>
    </location>
    <ligand>
        <name>ATP</name>
        <dbReference type="ChEBI" id="CHEBI:30616"/>
    </ligand>
</feature>
<comment type="caution">
    <text evidence="18">The sequence shown here is derived from an EMBL/GenBank/DDBJ whole genome shotgun (WGS) entry which is preliminary data.</text>
</comment>
<evidence type="ECO:0000256" key="13">
    <source>
        <dbReference type="PIRSR" id="PIRSR630616-3"/>
    </source>
</evidence>
<sequence>MESNGQYRKKEYWDERFREEDEFEWLTGLKAFEHIVKPLIGKNDKIAHIGCGSSQVSKELFDLGYQNITNIDYSEVLVENGKRAHPYMEWIVDDITSLANCPSNSFDVVFEKATIEALLVLETSPWDPSDEALNTLDSIFSAIQRILKKNGIFISVSFTQPHFRVPALMRSNGWSVERLDDLQQYRKCDDDDAAFRFRVRVFDAHRFLESFSEDGPSRGGRLDLNDFEVGRPLGRGGFGRVYLARTKYGHFHVALKVISKKSLVAKESAYLLEREIEIQTHLRHRNILQLYTYFWDERRIFLVLEYAPRGELYKMMHSQIDGRFGEVMVGKFIFEICDALSYCHRKNVIHRDIKPENLLLGINMELKIADFGWSVHTPSDRRTTLCGTLDYLAPEIVLGRDHSMSIDAWAIGVLCYELMVGVPPFSCDDPKETTKNIEKINYKLPDVVTNGARSLIKRLLVFEPTQ</sequence>
<keyword evidence="6 12" id="KW-0067">ATP-binding</keyword>
<evidence type="ECO:0000256" key="1">
    <source>
        <dbReference type="ARBA" id="ARBA00004214"/>
    </source>
</evidence>
<evidence type="ECO:0000313" key="19">
    <source>
        <dbReference type="Proteomes" id="UP000494206"/>
    </source>
</evidence>
<dbReference type="GO" id="GO:0004674">
    <property type="term" value="F:protein serine/threonine kinase activity"/>
    <property type="evidence" value="ECO:0007669"/>
    <property type="project" value="UniProtKB-KW"/>
</dbReference>
<feature type="active site" description="Proton acceptor" evidence="11">
    <location>
        <position position="352"/>
    </location>
</feature>
<feature type="cross-link" description="Glycyl lysine isopeptide (Lys-Gly) (interchain with G-Cter in SUMO2)" evidence="13">
    <location>
        <position position="354"/>
    </location>
</feature>
<dbReference type="PANTHER" id="PTHR24350">
    <property type="entry name" value="SERINE/THREONINE-PROTEIN KINASE IAL-RELATED"/>
    <property type="match status" value="1"/>
</dbReference>
<evidence type="ECO:0000256" key="3">
    <source>
        <dbReference type="ARBA" id="ARBA00022679"/>
    </source>
</evidence>
<comment type="catalytic activity">
    <reaction evidence="9 16">
        <text>L-threonyl-[protein] + ATP = O-phospho-L-threonyl-[protein] + ADP + H(+)</text>
        <dbReference type="Rhea" id="RHEA:46608"/>
        <dbReference type="Rhea" id="RHEA-COMP:11060"/>
        <dbReference type="Rhea" id="RHEA-COMP:11605"/>
        <dbReference type="ChEBI" id="CHEBI:15378"/>
        <dbReference type="ChEBI" id="CHEBI:30013"/>
        <dbReference type="ChEBI" id="CHEBI:30616"/>
        <dbReference type="ChEBI" id="CHEBI:61977"/>
        <dbReference type="ChEBI" id="CHEBI:456216"/>
        <dbReference type="EC" id="2.7.11.1"/>
    </reaction>
</comment>
<dbReference type="GO" id="GO:0032506">
    <property type="term" value="P:cytokinetic process"/>
    <property type="evidence" value="ECO:0007669"/>
    <property type="project" value="UniProtKB-ARBA"/>
</dbReference>
<evidence type="ECO:0000259" key="17">
    <source>
        <dbReference type="PROSITE" id="PS50011"/>
    </source>
</evidence>
<feature type="domain" description="Protein kinase" evidence="17">
    <location>
        <begin position="227"/>
        <end position="466"/>
    </location>
</feature>
<accession>A0A8S1FFL1</accession>
<dbReference type="GO" id="GO:0030496">
    <property type="term" value="C:midbody"/>
    <property type="evidence" value="ECO:0007669"/>
    <property type="project" value="UniProtKB-SubCell"/>
</dbReference>
<dbReference type="Pfam" id="PF00069">
    <property type="entry name" value="Pkinase"/>
    <property type="match status" value="1"/>
</dbReference>
<dbReference type="Pfam" id="PF08241">
    <property type="entry name" value="Methyltransf_11"/>
    <property type="match status" value="1"/>
</dbReference>
<keyword evidence="5 16" id="KW-0418">Kinase</keyword>
<evidence type="ECO:0000256" key="9">
    <source>
        <dbReference type="ARBA" id="ARBA00047899"/>
    </source>
</evidence>
<evidence type="ECO:0000256" key="15">
    <source>
        <dbReference type="RuleBase" id="RU000304"/>
    </source>
</evidence>
<dbReference type="Gene3D" id="1.10.510.10">
    <property type="entry name" value="Transferase(Phosphotransferase) domain 1"/>
    <property type="match status" value="1"/>
</dbReference>
<evidence type="ECO:0000256" key="2">
    <source>
        <dbReference type="ARBA" id="ARBA00022527"/>
    </source>
</evidence>
<evidence type="ECO:0000313" key="18">
    <source>
        <dbReference type="EMBL" id="CAB3410541.1"/>
    </source>
</evidence>
<evidence type="ECO:0000256" key="6">
    <source>
        <dbReference type="ARBA" id="ARBA00022840"/>
    </source>
</evidence>
<feature type="binding site" evidence="12">
    <location>
        <position position="256"/>
    </location>
    <ligand>
        <name>ATP</name>
        <dbReference type="ChEBI" id="CHEBI:30616"/>
    </ligand>
</feature>
<feature type="binding site" evidence="14">
    <location>
        <position position="266"/>
    </location>
    <ligand>
        <name>ATP</name>
        <dbReference type="ChEBI" id="CHEBI:30616"/>
    </ligand>
</feature>
<dbReference type="Proteomes" id="UP000494206">
    <property type="component" value="Unassembled WGS sequence"/>
</dbReference>
<evidence type="ECO:0000256" key="7">
    <source>
        <dbReference type="ARBA" id="ARBA00022853"/>
    </source>
</evidence>
<comment type="subcellular location">
    <subcellularLocation>
        <location evidence="1">Midbody</location>
    </subcellularLocation>
</comment>
<dbReference type="GO" id="GO:0051321">
    <property type="term" value="P:meiotic cell cycle"/>
    <property type="evidence" value="ECO:0007669"/>
    <property type="project" value="UniProtKB-KW"/>
</dbReference>
<evidence type="ECO:0000256" key="11">
    <source>
        <dbReference type="PIRSR" id="PIRSR630616-1"/>
    </source>
</evidence>
<dbReference type="InterPro" id="IPR030616">
    <property type="entry name" value="Aur-like"/>
</dbReference>
<dbReference type="InterPro" id="IPR011009">
    <property type="entry name" value="Kinase-like_dom_sf"/>
</dbReference>
<evidence type="ECO:0000256" key="12">
    <source>
        <dbReference type="PIRSR" id="PIRSR630616-2"/>
    </source>
</evidence>
<evidence type="ECO:0000256" key="16">
    <source>
        <dbReference type="RuleBase" id="RU367134"/>
    </source>
</evidence>
<keyword evidence="2 15" id="KW-0723">Serine/threonine-protein kinase</keyword>
<keyword evidence="8" id="KW-0469">Meiosis</keyword>
<proteinExistence type="inferred from homology"/>
<comment type="similarity">
    <text evidence="16">Belongs to the protein kinase superfamily. Ser/Thr protein kinase family. Aurora subfamily.</text>
</comment>
<dbReference type="EMBL" id="CADEPM010000011">
    <property type="protein sequence ID" value="CAB3410541.1"/>
    <property type="molecule type" value="Genomic_DNA"/>
</dbReference>